<name>A0A1L3GMW9_9BACT</name>
<dbReference type="AlphaFoldDB" id="A0A1L3GMW9"/>
<comment type="similarity">
    <text evidence="2">In the C-terminal section; belongs to the transpeptidase family.</text>
</comment>
<evidence type="ECO:0000256" key="8">
    <source>
        <dbReference type="ARBA" id="ARBA00022801"/>
    </source>
</evidence>
<feature type="domain" description="Glycosyl transferase family 51" evidence="13">
    <location>
        <begin position="51"/>
        <end position="206"/>
    </location>
</feature>
<evidence type="ECO:0000313" key="16">
    <source>
        <dbReference type="Proteomes" id="UP000182517"/>
    </source>
</evidence>
<dbReference type="SUPFAM" id="SSF56601">
    <property type="entry name" value="beta-lactamase/transpeptidase-like"/>
    <property type="match status" value="1"/>
</dbReference>
<dbReference type="PANTHER" id="PTHR32282">
    <property type="entry name" value="BINDING PROTEIN TRANSPEPTIDASE, PUTATIVE-RELATED"/>
    <property type="match status" value="1"/>
</dbReference>
<comment type="catalytic activity">
    <reaction evidence="11">
        <text>[GlcNAc-(1-&gt;4)-Mur2Ac(oyl-L-Ala-gamma-D-Glu-L-Lys-D-Ala-D-Ala)](n)-di-trans,octa-cis-undecaprenyl diphosphate + beta-D-GlcNAc-(1-&gt;4)-Mur2Ac(oyl-L-Ala-gamma-D-Glu-L-Lys-D-Ala-D-Ala)-di-trans,octa-cis-undecaprenyl diphosphate = [GlcNAc-(1-&gt;4)-Mur2Ac(oyl-L-Ala-gamma-D-Glu-L-Lys-D-Ala-D-Ala)](n+1)-di-trans,octa-cis-undecaprenyl diphosphate + di-trans,octa-cis-undecaprenyl diphosphate + H(+)</text>
        <dbReference type="Rhea" id="RHEA:23708"/>
        <dbReference type="Rhea" id="RHEA-COMP:9602"/>
        <dbReference type="Rhea" id="RHEA-COMP:9603"/>
        <dbReference type="ChEBI" id="CHEBI:15378"/>
        <dbReference type="ChEBI" id="CHEBI:58405"/>
        <dbReference type="ChEBI" id="CHEBI:60033"/>
        <dbReference type="ChEBI" id="CHEBI:78435"/>
        <dbReference type="EC" id="2.4.99.28"/>
    </reaction>
</comment>
<reference evidence="15 16" key="1">
    <citation type="journal article" date="2017" name="Genome Announc.">
        <title>Complete Genome Sequences of Two Acetylene-Fermenting Pelobacter acetylenicus Strains.</title>
        <authorList>
            <person name="Sutton J.M."/>
            <person name="Baesman S.M."/>
            <person name="Fierst J.L."/>
            <person name="Poret-Peterson A.T."/>
            <person name="Oremland R.S."/>
            <person name="Dunlap D.S."/>
            <person name="Akob D.M."/>
        </authorList>
    </citation>
    <scope>NUCLEOTIDE SEQUENCE [LARGE SCALE GENOMIC DNA]</scope>
    <source>
        <strain evidence="15 16">SFB93</strain>
    </source>
</reference>
<dbReference type="PANTHER" id="PTHR32282:SF15">
    <property type="entry name" value="PENICILLIN-BINDING PROTEIN 1C"/>
    <property type="match status" value="1"/>
</dbReference>
<dbReference type="InterPro" id="IPR012338">
    <property type="entry name" value="Beta-lactam/transpept-like"/>
</dbReference>
<dbReference type="EC" id="2.4.99.28" evidence="10"/>
<feature type="domain" description="Penicillin-binding C-terminal" evidence="14">
    <location>
        <begin position="683"/>
        <end position="771"/>
    </location>
</feature>
<evidence type="ECO:0000259" key="14">
    <source>
        <dbReference type="Pfam" id="PF06832"/>
    </source>
</evidence>
<proteinExistence type="inferred from homology"/>
<dbReference type="InterPro" id="IPR023346">
    <property type="entry name" value="Lysozyme-like_dom_sf"/>
</dbReference>
<dbReference type="GO" id="GO:0009252">
    <property type="term" value="P:peptidoglycan biosynthetic process"/>
    <property type="evidence" value="ECO:0007669"/>
    <property type="project" value="UniProtKB-UniPathway"/>
</dbReference>
<dbReference type="NCBIfam" id="TIGR02073">
    <property type="entry name" value="PBP_1c"/>
    <property type="match status" value="1"/>
</dbReference>
<dbReference type="Gene3D" id="3.40.710.10">
    <property type="entry name" value="DD-peptidase/beta-lactamase superfamily"/>
    <property type="match status" value="1"/>
</dbReference>
<dbReference type="KEGG" id="pef:A7E78_05110"/>
<evidence type="ECO:0000259" key="12">
    <source>
        <dbReference type="Pfam" id="PF00905"/>
    </source>
</evidence>
<dbReference type="SUPFAM" id="SSF53955">
    <property type="entry name" value="Lysozyme-like"/>
    <property type="match status" value="1"/>
</dbReference>
<evidence type="ECO:0000313" key="15">
    <source>
        <dbReference type="EMBL" id="APG27274.1"/>
    </source>
</evidence>
<dbReference type="OrthoDB" id="9766909at2"/>
<gene>
    <name evidence="15" type="ORF">A7E78_05110</name>
</gene>
<keyword evidence="5" id="KW-0645">Protease</keyword>
<dbReference type="STRING" id="1842532.A7E78_05110"/>
<dbReference type="InterPro" id="IPR001460">
    <property type="entry name" value="PCN-bd_Tpept"/>
</dbReference>
<organism evidence="15 16">
    <name type="scientific">Syntrophotalea acetylenivorans</name>
    <dbReference type="NCBI Taxonomy" id="1842532"/>
    <lineage>
        <taxon>Bacteria</taxon>
        <taxon>Pseudomonadati</taxon>
        <taxon>Thermodesulfobacteriota</taxon>
        <taxon>Desulfuromonadia</taxon>
        <taxon>Desulfuromonadales</taxon>
        <taxon>Syntrophotaleaceae</taxon>
        <taxon>Syntrophotalea</taxon>
    </lineage>
</organism>
<dbReference type="GO" id="GO:0006508">
    <property type="term" value="P:proteolysis"/>
    <property type="evidence" value="ECO:0007669"/>
    <property type="project" value="UniProtKB-KW"/>
</dbReference>
<evidence type="ECO:0000256" key="7">
    <source>
        <dbReference type="ARBA" id="ARBA00022679"/>
    </source>
</evidence>
<keyword evidence="6" id="KW-0328">Glycosyltransferase</keyword>
<evidence type="ECO:0000256" key="3">
    <source>
        <dbReference type="ARBA" id="ARBA00007739"/>
    </source>
</evidence>
<dbReference type="GO" id="GO:0004180">
    <property type="term" value="F:carboxypeptidase activity"/>
    <property type="evidence" value="ECO:0007669"/>
    <property type="project" value="UniProtKB-KW"/>
</dbReference>
<dbReference type="InterPro" id="IPR009647">
    <property type="entry name" value="PBP_C"/>
</dbReference>
<sequence>MKRILRSVVLVVLVVSAIIFAIPKPQLLNSETTSRAFLDRQGRLLRLTLAGDDRYRLQAPLSEVAPELREATLLYEDQDYYRHFGVDFQALLRAFWSSYVTRERPVGASTITMQVARLRWRLQTRSLSGKLVQILRALQLSRHYSKDQIFEAYLNLAPYGRNIEGIEAASRIYFDKPARDLSLPEALSLCVIPQNPVKRNPTTTQGFAALKVARDLLFQRWKARHPEAVRMQSFFDLPLQVRPPEKLPFRAPHLIAELDQQLSTTQQGRIETTIDRDLQRLVEQRVANYVDRRKKFGITNASVAILDYRTMEVVALVGSADFWNTSIDGQVNGCNALRSPGSTLKPFVYALAMDQGLIHPMTMLKDSPHRYGGFAPENYDQAFLGPMLARDALIASRNVPAAALQSQLAKPGLYELLQAAGVAKLQDESYYGLALGLGGVELTMLDLLKLYAMLANGGQMQPLRFLTDAPAAAEVPASLSPEACFLVLDILRDNPSGVRTLLPGQNRSGLQVAWKTGTSHAFRDAWAVGISGPYVVAVWIGNFDGTGNRAFTGRKAAGPLLFEIFTSLSHGQPWQAIGRLKPGLLNLEKVAMCADTGDLPGRYCPRTSESWFIPGVSPIKVSTIHRAVSVDKQSGLRTCRPIPGRTELRVFEFWPSDLRSIFRQAGLSLKNPPVFDEDCDLDTQSRSGTPPLIQSPTAHIEYRLRSETLDREQIPFSAVADGDVRQLYWFVDDRFVGTSKAGETFFWSPVSGSFTVRVVDDHGRADHRSVRVGMVPDREN</sequence>
<comment type="similarity">
    <text evidence="3">In the N-terminal section; belongs to the glycosyltransferase 51 family.</text>
</comment>
<dbReference type="Proteomes" id="UP000182517">
    <property type="component" value="Chromosome"/>
</dbReference>
<dbReference type="InterPro" id="IPR011815">
    <property type="entry name" value="PBP_1c"/>
</dbReference>
<dbReference type="GO" id="GO:0030288">
    <property type="term" value="C:outer membrane-bounded periplasmic space"/>
    <property type="evidence" value="ECO:0007669"/>
    <property type="project" value="TreeGrafter"/>
</dbReference>
<keyword evidence="16" id="KW-1185">Reference proteome</keyword>
<accession>A0A1L3GMW9</accession>
<dbReference type="Pfam" id="PF00905">
    <property type="entry name" value="Transpeptidase"/>
    <property type="match status" value="1"/>
</dbReference>
<dbReference type="Gene3D" id="1.10.3810.10">
    <property type="entry name" value="Biosynthetic peptidoglycan transglycosylase-like"/>
    <property type="match status" value="1"/>
</dbReference>
<dbReference type="InterPro" id="IPR036950">
    <property type="entry name" value="PBP_transglycosylase"/>
</dbReference>
<evidence type="ECO:0000256" key="6">
    <source>
        <dbReference type="ARBA" id="ARBA00022676"/>
    </source>
</evidence>
<evidence type="ECO:0000256" key="10">
    <source>
        <dbReference type="ARBA" id="ARBA00044770"/>
    </source>
</evidence>
<protein>
    <recommendedName>
        <fullName evidence="10">peptidoglycan glycosyltransferase</fullName>
        <ecNumber evidence="10">2.4.99.28</ecNumber>
    </recommendedName>
</protein>
<dbReference type="Pfam" id="PF00912">
    <property type="entry name" value="Transgly"/>
    <property type="match status" value="1"/>
</dbReference>
<keyword evidence="8" id="KW-0378">Hydrolase</keyword>
<dbReference type="UniPathway" id="UPA00219"/>
<evidence type="ECO:0000256" key="1">
    <source>
        <dbReference type="ARBA" id="ARBA00004752"/>
    </source>
</evidence>
<dbReference type="EMBL" id="CP015519">
    <property type="protein sequence ID" value="APG27274.1"/>
    <property type="molecule type" value="Genomic_DNA"/>
</dbReference>
<dbReference type="InterPro" id="IPR050396">
    <property type="entry name" value="Glycosyltr_51/Transpeptidase"/>
</dbReference>
<dbReference type="Pfam" id="PF06832">
    <property type="entry name" value="BiPBP_C"/>
    <property type="match status" value="1"/>
</dbReference>
<evidence type="ECO:0000256" key="2">
    <source>
        <dbReference type="ARBA" id="ARBA00007090"/>
    </source>
</evidence>
<keyword evidence="9" id="KW-0511">Multifunctional enzyme</keyword>
<dbReference type="RefSeq" id="WP_072283238.1">
    <property type="nucleotide sequence ID" value="NZ_CP015519.1"/>
</dbReference>
<keyword evidence="7" id="KW-0808">Transferase</keyword>
<evidence type="ECO:0000256" key="5">
    <source>
        <dbReference type="ARBA" id="ARBA00022670"/>
    </source>
</evidence>
<dbReference type="InterPro" id="IPR001264">
    <property type="entry name" value="Glyco_trans_51"/>
</dbReference>
<evidence type="ECO:0000259" key="13">
    <source>
        <dbReference type="Pfam" id="PF00912"/>
    </source>
</evidence>
<evidence type="ECO:0000256" key="4">
    <source>
        <dbReference type="ARBA" id="ARBA00022645"/>
    </source>
</evidence>
<dbReference type="GO" id="GO:0008955">
    <property type="term" value="F:peptidoglycan glycosyltransferase activity"/>
    <property type="evidence" value="ECO:0007669"/>
    <property type="project" value="UniProtKB-EC"/>
</dbReference>
<evidence type="ECO:0000256" key="11">
    <source>
        <dbReference type="ARBA" id="ARBA00049902"/>
    </source>
</evidence>
<feature type="domain" description="Penicillin-binding protein transpeptidase" evidence="12">
    <location>
        <begin position="302"/>
        <end position="523"/>
    </location>
</feature>
<comment type="pathway">
    <text evidence="1">Cell wall biogenesis; peptidoglycan biosynthesis.</text>
</comment>
<keyword evidence="4" id="KW-0121">Carboxypeptidase</keyword>
<dbReference type="GO" id="GO:0008658">
    <property type="term" value="F:penicillin binding"/>
    <property type="evidence" value="ECO:0007669"/>
    <property type="project" value="InterPro"/>
</dbReference>
<evidence type="ECO:0000256" key="9">
    <source>
        <dbReference type="ARBA" id="ARBA00023268"/>
    </source>
</evidence>